<name>A0A0M6Y8F5_9HYPH</name>
<dbReference type="SUPFAM" id="SSF52374">
    <property type="entry name" value="Nucleotidylyl transferase"/>
    <property type="match status" value="1"/>
</dbReference>
<dbReference type="NCBIfam" id="NF000845">
    <property type="entry name" value="PRK00071.2-4"/>
    <property type="match status" value="1"/>
</dbReference>
<evidence type="ECO:0000256" key="3">
    <source>
        <dbReference type="ARBA" id="ARBA00009014"/>
    </source>
</evidence>
<dbReference type="STRING" id="187304.B0E33_04695"/>
<dbReference type="GO" id="GO:0004515">
    <property type="term" value="F:nicotinate-nucleotide adenylyltransferase activity"/>
    <property type="evidence" value="ECO:0007669"/>
    <property type="project" value="UniProtKB-UniRule"/>
</dbReference>
<dbReference type="InterPro" id="IPR014729">
    <property type="entry name" value="Rossmann-like_a/b/a_fold"/>
</dbReference>
<comment type="pathway">
    <text evidence="2 11">Cofactor biosynthesis; NAD(+) biosynthesis; deamido-NAD(+) from nicotinate D-ribonucleotide: step 1/1.</text>
</comment>
<gene>
    <name evidence="11 13" type="primary">nadD</name>
    <name evidence="13" type="ORF">LAL4801_03730</name>
</gene>
<keyword evidence="14" id="KW-1185">Reference proteome</keyword>
<organism evidence="13 14">
    <name type="scientific">Roseibium aggregatum</name>
    <dbReference type="NCBI Taxonomy" id="187304"/>
    <lineage>
        <taxon>Bacteria</taxon>
        <taxon>Pseudomonadati</taxon>
        <taxon>Pseudomonadota</taxon>
        <taxon>Alphaproteobacteria</taxon>
        <taxon>Hyphomicrobiales</taxon>
        <taxon>Stappiaceae</taxon>
        <taxon>Roseibium</taxon>
    </lineage>
</organism>
<keyword evidence="7 11" id="KW-0547">Nucleotide-binding</keyword>
<evidence type="ECO:0000256" key="4">
    <source>
        <dbReference type="ARBA" id="ARBA00022642"/>
    </source>
</evidence>
<dbReference type="CDD" id="cd02165">
    <property type="entry name" value="NMNAT"/>
    <property type="match status" value="1"/>
</dbReference>
<evidence type="ECO:0000256" key="11">
    <source>
        <dbReference type="HAMAP-Rule" id="MF_00244"/>
    </source>
</evidence>
<accession>A0A0M6Y8F5</accession>
<dbReference type="GO" id="GO:0009435">
    <property type="term" value="P:NAD+ biosynthetic process"/>
    <property type="evidence" value="ECO:0007669"/>
    <property type="project" value="UniProtKB-UniRule"/>
</dbReference>
<evidence type="ECO:0000313" key="14">
    <source>
        <dbReference type="Proteomes" id="UP000048926"/>
    </source>
</evidence>
<dbReference type="NCBIfam" id="TIGR00482">
    <property type="entry name" value="nicotinate (nicotinamide) nucleotide adenylyltransferase"/>
    <property type="match status" value="1"/>
</dbReference>
<dbReference type="RefSeq" id="WP_228148058.1">
    <property type="nucleotide sequence ID" value="NZ_CP045627.1"/>
</dbReference>
<evidence type="ECO:0000256" key="5">
    <source>
        <dbReference type="ARBA" id="ARBA00022679"/>
    </source>
</evidence>
<evidence type="ECO:0000256" key="2">
    <source>
        <dbReference type="ARBA" id="ARBA00005019"/>
    </source>
</evidence>
<dbReference type="PANTHER" id="PTHR39321:SF3">
    <property type="entry name" value="PHOSPHOPANTETHEINE ADENYLYLTRANSFERASE"/>
    <property type="match status" value="1"/>
</dbReference>
<sequence length="211" mass="23602">MSPLSLGAGLDRDWMKLPHAEPGNRIGIFGGSFNPPHSGHRLVASTVLKRLGLDQVWWLVTPGNPLKSHADLAPLERRLRLTADLADHPRMKVTAFEQVLGTPYTARTLVALRQMRPSVRFVWVMGADNLAGFHRWQDWRDIVGSVPIAIVDRPGASLSVMSSPMAKAYEKYRLPEEDAALLPEMEAPIWTFLHTPLDRTSSTDLRLGQKR</sequence>
<dbReference type="AlphaFoldDB" id="A0A0M6Y8F5"/>
<protein>
    <recommendedName>
        <fullName evidence="11">Probable nicotinate-nucleotide adenylyltransferase</fullName>
        <ecNumber evidence="11">2.7.7.18</ecNumber>
    </recommendedName>
    <alternativeName>
        <fullName evidence="11">Deamido-NAD(+) diphosphorylase</fullName>
    </alternativeName>
    <alternativeName>
        <fullName evidence="11">Deamido-NAD(+) pyrophosphorylase</fullName>
    </alternativeName>
    <alternativeName>
        <fullName evidence="11">Nicotinate mononucleotide adenylyltransferase</fullName>
        <shortName evidence="11">NaMN adenylyltransferase</shortName>
    </alternativeName>
</protein>
<dbReference type="HAMAP" id="MF_00244">
    <property type="entry name" value="NaMN_adenylyltr"/>
    <property type="match status" value="1"/>
</dbReference>
<dbReference type="Pfam" id="PF01467">
    <property type="entry name" value="CTP_transf_like"/>
    <property type="match status" value="1"/>
</dbReference>
<dbReference type="Proteomes" id="UP000048926">
    <property type="component" value="Unassembled WGS sequence"/>
</dbReference>
<dbReference type="GO" id="GO:0005524">
    <property type="term" value="F:ATP binding"/>
    <property type="evidence" value="ECO:0007669"/>
    <property type="project" value="UniProtKB-KW"/>
</dbReference>
<dbReference type="NCBIfam" id="NF000843">
    <property type="entry name" value="PRK00071.2-2"/>
    <property type="match status" value="1"/>
</dbReference>
<evidence type="ECO:0000256" key="1">
    <source>
        <dbReference type="ARBA" id="ARBA00002324"/>
    </source>
</evidence>
<keyword evidence="6 11" id="KW-0548">Nucleotidyltransferase</keyword>
<evidence type="ECO:0000256" key="10">
    <source>
        <dbReference type="ARBA" id="ARBA00048721"/>
    </source>
</evidence>
<dbReference type="InterPro" id="IPR004821">
    <property type="entry name" value="Cyt_trans-like"/>
</dbReference>
<evidence type="ECO:0000259" key="12">
    <source>
        <dbReference type="Pfam" id="PF01467"/>
    </source>
</evidence>
<keyword evidence="9 11" id="KW-0520">NAD</keyword>
<dbReference type="InterPro" id="IPR005248">
    <property type="entry name" value="NadD/NMNAT"/>
</dbReference>
<evidence type="ECO:0000256" key="8">
    <source>
        <dbReference type="ARBA" id="ARBA00022840"/>
    </source>
</evidence>
<keyword evidence="4 11" id="KW-0662">Pyridine nucleotide biosynthesis</keyword>
<proteinExistence type="inferred from homology"/>
<reference evidence="14" key="1">
    <citation type="submission" date="2015-07" db="EMBL/GenBank/DDBJ databases">
        <authorList>
            <person name="Rodrigo-Torres Lidia"/>
            <person name="Arahal R.David."/>
        </authorList>
    </citation>
    <scope>NUCLEOTIDE SEQUENCE [LARGE SCALE GENOMIC DNA]</scope>
    <source>
        <strain evidence="14">CECT 4801</strain>
    </source>
</reference>
<comment type="catalytic activity">
    <reaction evidence="10 11">
        <text>nicotinate beta-D-ribonucleotide + ATP + H(+) = deamido-NAD(+) + diphosphate</text>
        <dbReference type="Rhea" id="RHEA:22860"/>
        <dbReference type="ChEBI" id="CHEBI:15378"/>
        <dbReference type="ChEBI" id="CHEBI:30616"/>
        <dbReference type="ChEBI" id="CHEBI:33019"/>
        <dbReference type="ChEBI" id="CHEBI:57502"/>
        <dbReference type="ChEBI" id="CHEBI:58437"/>
        <dbReference type="EC" id="2.7.7.18"/>
    </reaction>
</comment>
<dbReference type="EMBL" id="CXST01000002">
    <property type="protein sequence ID" value="CTQ45281.1"/>
    <property type="molecule type" value="Genomic_DNA"/>
</dbReference>
<feature type="domain" description="Cytidyltransferase-like" evidence="12">
    <location>
        <begin position="28"/>
        <end position="206"/>
    </location>
</feature>
<keyword evidence="5 11" id="KW-0808">Transferase</keyword>
<evidence type="ECO:0000256" key="7">
    <source>
        <dbReference type="ARBA" id="ARBA00022741"/>
    </source>
</evidence>
<dbReference type="Gene3D" id="3.40.50.620">
    <property type="entry name" value="HUPs"/>
    <property type="match status" value="1"/>
</dbReference>
<dbReference type="PANTHER" id="PTHR39321">
    <property type="entry name" value="NICOTINATE-NUCLEOTIDE ADENYLYLTRANSFERASE-RELATED"/>
    <property type="match status" value="1"/>
</dbReference>
<evidence type="ECO:0000313" key="13">
    <source>
        <dbReference type="EMBL" id="CTQ45281.1"/>
    </source>
</evidence>
<dbReference type="UniPathway" id="UPA00253">
    <property type="reaction ID" value="UER00332"/>
</dbReference>
<comment type="similarity">
    <text evidence="3 11">Belongs to the NadD family.</text>
</comment>
<keyword evidence="8 11" id="KW-0067">ATP-binding</keyword>
<comment type="function">
    <text evidence="1 11">Catalyzes the reversible adenylation of nicotinate mononucleotide (NaMN) to nicotinic acid adenine dinucleotide (NaAD).</text>
</comment>
<evidence type="ECO:0000256" key="9">
    <source>
        <dbReference type="ARBA" id="ARBA00023027"/>
    </source>
</evidence>
<evidence type="ECO:0000256" key="6">
    <source>
        <dbReference type="ARBA" id="ARBA00022695"/>
    </source>
</evidence>
<dbReference type="EC" id="2.7.7.18" evidence="11"/>